<dbReference type="Pfam" id="PF13560">
    <property type="entry name" value="HTH_31"/>
    <property type="match status" value="1"/>
</dbReference>
<dbReference type="Proteomes" id="UP000248021">
    <property type="component" value="Unassembled WGS sequence"/>
</dbReference>
<dbReference type="Gene3D" id="1.10.260.40">
    <property type="entry name" value="lambda repressor-like DNA-binding domains"/>
    <property type="match status" value="1"/>
</dbReference>
<accession>A0A2V3U7I3</accession>
<evidence type="ECO:0000313" key="2">
    <source>
        <dbReference type="EMBL" id="PXW58062.1"/>
    </source>
</evidence>
<evidence type="ECO:0000313" key="3">
    <source>
        <dbReference type="Proteomes" id="UP000248021"/>
    </source>
</evidence>
<gene>
    <name evidence="2" type="ORF">C7450_106238</name>
</gene>
<feature type="domain" description="HTH cro/C1-type" evidence="1">
    <location>
        <begin position="22"/>
        <end position="77"/>
    </location>
</feature>
<proteinExistence type="predicted"/>
<name>A0A2V3U7I3_9HYPH</name>
<dbReference type="InterPro" id="IPR010982">
    <property type="entry name" value="Lambda_DNA-bd_dom_sf"/>
</dbReference>
<dbReference type="AlphaFoldDB" id="A0A2V3U7I3"/>
<keyword evidence="3" id="KW-1185">Reference proteome</keyword>
<protein>
    <submittedName>
        <fullName evidence="2">Helix-turn-helix protein</fullName>
    </submittedName>
</protein>
<evidence type="ECO:0000259" key="1">
    <source>
        <dbReference type="PROSITE" id="PS50943"/>
    </source>
</evidence>
<reference evidence="2 3" key="1">
    <citation type="submission" date="2018-05" db="EMBL/GenBank/DDBJ databases">
        <title>Genomic Encyclopedia of Type Strains, Phase IV (KMG-IV): sequencing the most valuable type-strain genomes for metagenomic binning, comparative biology and taxonomic classification.</title>
        <authorList>
            <person name="Goeker M."/>
        </authorList>
    </citation>
    <scope>NUCLEOTIDE SEQUENCE [LARGE SCALE GENOMIC DNA]</scope>
    <source>
        <strain evidence="2 3">DSM 6462</strain>
    </source>
</reference>
<dbReference type="EMBL" id="QJJK01000006">
    <property type="protein sequence ID" value="PXW58062.1"/>
    <property type="molecule type" value="Genomic_DNA"/>
</dbReference>
<dbReference type="GO" id="GO:0003677">
    <property type="term" value="F:DNA binding"/>
    <property type="evidence" value="ECO:0007669"/>
    <property type="project" value="InterPro"/>
</dbReference>
<dbReference type="OrthoDB" id="5462911at2"/>
<dbReference type="PROSITE" id="PS50943">
    <property type="entry name" value="HTH_CROC1"/>
    <property type="match status" value="1"/>
</dbReference>
<dbReference type="CDD" id="cd00093">
    <property type="entry name" value="HTH_XRE"/>
    <property type="match status" value="1"/>
</dbReference>
<organism evidence="2 3">
    <name type="scientific">Chelatococcus asaccharovorans</name>
    <dbReference type="NCBI Taxonomy" id="28210"/>
    <lineage>
        <taxon>Bacteria</taxon>
        <taxon>Pseudomonadati</taxon>
        <taxon>Pseudomonadota</taxon>
        <taxon>Alphaproteobacteria</taxon>
        <taxon>Hyphomicrobiales</taxon>
        <taxon>Chelatococcaceae</taxon>
        <taxon>Chelatococcus</taxon>
    </lineage>
</organism>
<dbReference type="InterPro" id="IPR001387">
    <property type="entry name" value="Cro/C1-type_HTH"/>
</dbReference>
<dbReference type="RefSeq" id="WP_110375371.1">
    <property type="nucleotide sequence ID" value="NZ_JAHBRY010000001.1"/>
</dbReference>
<dbReference type="SMART" id="SM00530">
    <property type="entry name" value="HTH_XRE"/>
    <property type="match status" value="1"/>
</dbReference>
<sequence length="187" mass="21139">MAGNKSLNDEALELRRRGGRWLRSLRENAGLSQRDLARLIDVEYYTFISQIEIGRGRIPTEKYAAWAKALNIDVNAFIVHVLQYYEPLIHKHLFADAGTSAPAAAPRETQIDQDHYLALKSEIRELQRLLGKKTLENELLREKLSQRNISLPQMVSAAPAIAIADNDAAKLLDDEQATKQRFEDTSA</sequence>
<comment type="caution">
    <text evidence="2">The sequence shown here is derived from an EMBL/GenBank/DDBJ whole genome shotgun (WGS) entry which is preliminary data.</text>
</comment>
<dbReference type="SUPFAM" id="SSF47413">
    <property type="entry name" value="lambda repressor-like DNA-binding domains"/>
    <property type="match status" value="1"/>
</dbReference>